<gene>
    <name evidence="14" type="ORF">GW7_08124</name>
</gene>
<keyword evidence="12" id="KW-0479">Metal-binding</keyword>
<evidence type="ECO:0000256" key="4">
    <source>
        <dbReference type="ARBA" id="ARBA00022707"/>
    </source>
</evidence>
<evidence type="ECO:0000313" key="15">
    <source>
        <dbReference type="Proteomes" id="UP000006813"/>
    </source>
</evidence>
<comment type="similarity">
    <text evidence="2">Belongs to the small GTPase superfamily. Arf family.</text>
</comment>
<proteinExistence type="inferred from homology"/>
<keyword evidence="10" id="KW-0449">Lipoprotein</keyword>
<sequence length="84" mass="9513">MRIVMVGLVILCKLKLGEVVTIIPTMGFSVDTVEYKDMSFTEWDVHGQDKIQPLWHQCFQNTPGLISVVDSSDREHVNQARGHS</sequence>
<keyword evidence="13" id="KW-0732">Signal</keyword>
<dbReference type="Pfam" id="PF00025">
    <property type="entry name" value="Arf"/>
    <property type="match status" value="1"/>
</dbReference>
<dbReference type="GO" id="GO:0016192">
    <property type="term" value="P:vesicle-mediated transport"/>
    <property type="evidence" value="ECO:0007669"/>
    <property type="project" value="UniProtKB-KW"/>
</dbReference>
<evidence type="ECO:0000256" key="7">
    <source>
        <dbReference type="ARBA" id="ARBA00022927"/>
    </source>
</evidence>
<evidence type="ECO:0000256" key="12">
    <source>
        <dbReference type="PIRSR" id="PIRSR606689-2"/>
    </source>
</evidence>
<keyword evidence="9 11" id="KW-0342">GTP-binding</keyword>
<evidence type="ECO:0000256" key="2">
    <source>
        <dbReference type="ARBA" id="ARBA00010290"/>
    </source>
</evidence>
<dbReference type="GO" id="GO:0015031">
    <property type="term" value="P:protein transport"/>
    <property type="evidence" value="ECO:0007669"/>
    <property type="project" value="UniProtKB-KW"/>
</dbReference>
<evidence type="ECO:0000313" key="14">
    <source>
        <dbReference type="EMBL" id="EHB16948.1"/>
    </source>
</evidence>
<keyword evidence="7" id="KW-0653">Protein transport</keyword>
<dbReference type="InterPro" id="IPR024156">
    <property type="entry name" value="Small_GTPase_ARF"/>
</dbReference>
<dbReference type="GO" id="GO:0005525">
    <property type="term" value="F:GTP binding"/>
    <property type="evidence" value="ECO:0007669"/>
    <property type="project" value="UniProtKB-KW"/>
</dbReference>
<dbReference type="PANTHER" id="PTHR11711">
    <property type="entry name" value="ADP RIBOSYLATION FACTOR-RELATED"/>
    <property type="match status" value="1"/>
</dbReference>
<keyword evidence="6" id="KW-0931">ER-Golgi transport</keyword>
<evidence type="ECO:0000256" key="8">
    <source>
        <dbReference type="ARBA" id="ARBA00023034"/>
    </source>
</evidence>
<accession>G5C5Y7</accession>
<dbReference type="InterPro" id="IPR027417">
    <property type="entry name" value="P-loop_NTPase"/>
</dbReference>
<dbReference type="GO" id="GO:0046872">
    <property type="term" value="F:metal ion binding"/>
    <property type="evidence" value="ECO:0007669"/>
    <property type="project" value="UniProtKB-KW"/>
</dbReference>
<dbReference type="Proteomes" id="UP000006813">
    <property type="component" value="Unassembled WGS sequence"/>
</dbReference>
<evidence type="ECO:0000256" key="13">
    <source>
        <dbReference type="SAM" id="SignalP"/>
    </source>
</evidence>
<keyword evidence="8" id="KW-0333">Golgi apparatus</keyword>
<keyword evidence="4" id="KW-0519">Myristate</keyword>
<name>G5C5Y7_HETGA</name>
<evidence type="ECO:0000256" key="6">
    <source>
        <dbReference type="ARBA" id="ARBA00022892"/>
    </source>
</evidence>
<feature type="binding site" evidence="12">
    <location>
        <position position="25"/>
    </location>
    <ligand>
        <name>Mg(2+)</name>
        <dbReference type="ChEBI" id="CHEBI:18420"/>
    </ligand>
</feature>
<dbReference type="SUPFAM" id="SSF52540">
    <property type="entry name" value="P-loop containing nucleoside triphosphate hydrolases"/>
    <property type="match status" value="1"/>
</dbReference>
<keyword evidence="12" id="KW-0460">Magnesium</keyword>
<protein>
    <submittedName>
        <fullName evidence="14">ADP-ribosylation factor 3</fullName>
    </submittedName>
</protein>
<evidence type="ECO:0000256" key="5">
    <source>
        <dbReference type="ARBA" id="ARBA00022741"/>
    </source>
</evidence>
<feature type="binding site" evidence="11">
    <location>
        <position position="47"/>
    </location>
    <ligand>
        <name>GTP</name>
        <dbReference type="ChEBI" id="CHEBI:37565"/>
    </ligand>
</feature>
<comment type="subcellular location">
    <subcellularLocation>
        <location evidence="1">Golgi apparatus</location>
    </subcellularLocation>
</comment>
<dbReference type="InParanoid" id="G5C5Y7"/>
<feature type="signal peptide" evidence="13">
    <location>
        <begin position="1"/>
        <end position="19"/>
    </location>
</feature>
<dbReference type="AlphaFoldDB" id="G5C5Y7"/>
<dbReference type="GO" id="GO:0003924">
    <property type="term" value="F:GTPase activity"/>
    <property type="evidence" value="ECO:0007669"/>
    <property type="project" value="InterPro"/>
</dbReference>
<feature type="chain" id="PRO_5003475146" evidence="13">
    <location>
        <begin position="20"/>
        <end position="84"/>
    </location>
</feature>
<dbReference type="SMART" id="SM00177">
    <property type="entry name" value="ARF"/>
    <property type="match status" value="1"/>
</dbReference>
<evidence type="ECO:0000256" key="10">
    <source>
        <dbReference type="ARBA" id="ARBA00023288"/>
    </source>
</evidence>
<organism evidence="14 15">
    <name type="scientific">Heterocephalus glaber</name>
    <name type="common">Naked mole rat</name>
    <dbReference type="NCBI Taxonomy" id="10181"/>
    <lineage>
        <taxon>Eukaryota</taxon>
        <taxon>Metazoa</taxon>
        <taxon>Chordata</taxon>
        <taxon>Craniata</taxon>
        <taxon>Vertebrata</taxon>
        <taxon>Euteleostomi</taxon>
        <taxon>Mammalia</taxon>
        <taxon>Eutheria</taxon>
        <taxon>Euarchontoglires</taxon>
        <taxon>Glires</taxon>
        <taxon>Rodentia</taxon>
        <taxon>Hystricomorpha</taxon>
        <taxon>Bathyergidae</taxon>
        <taxon>Heterocephalus</taxon>
    </lineage>
</organism>
<dbReference type="EMBL" id="JH173462">
    <property type="protein sequence ID" value="EHB16948.1"/>
    <property type="molecule type" value="Genomic_DNA"/>
</dbReference>
<evidence type="ECO:0000256" key="9">
    <source>
        <dbReference type="ARBA" id="ARBA00023134"/>
    </source>
</evidence>
<reference evidence="14 15" key="1">
    <citation type="journal article" date="2011" name="Nature">
        <title>Genome sequencing reveals insights into physiology and longevity of the naked mole rat.</title>
        <authorList>
            <person name="Kim E.B."/>
            <person name="Fang X."/>
            <person name="Fushan A.A."/>
            <person name="Huang Z."/>
            <person name="Lobanov A.V."/>
            <person name="Han L."/>
            <person name="Marino S.M."/>
            <person name="Sun X."/>
            <person name="Turanov A.A."/>
            <person name="Yang P."/>
            <person name="Yim S.H."/>
            <person name="Zhao X."/>
            <person name="Kasaikina M.V."/>
            <person name="Stoletzki N."/>
            <person name="Peng C."/>
            <person name="Polak P."/>
            <person name="Xiong Z."/>
            <person name="Kiezun A."/>
            <person name="Zhu Y."/>
            <person name="Chen Y."/>
            <person name="Kryukov G.V."/>
            <person name="Zhang Q."/>
            <person name="Peshkin L."/>
            <person name="Yang L."/>
            <person name="Bronson R.T."/>
            <person name="Buffenstein R."/>
            <person name="Wang B."/>
            <person name="Han C."/>
            <person name="Li Q."/>
            <person name="Chen L."/>
            <person name="Zhao W."/>
            <person name="Sunyaev S.R."/>
            <person name="Park T.J."/>
            <person name="Zhang G."/>
            <person name="Wang J."/>
            <person name="Gladyshev V.N."/>
        </authorList>
    </citation>
    <scope>NUCLEOTIDE SEQUENCE [LARGE SCALE GENOMIC DNA]</scope>
</reference>
<evidence type="ECO:0000256" key="1">
    <source>
        <dbReference type="ARBA" id="ARBA00004555"/>
    </source>
</evidence>
<evidence type="ECO:0000256" key="3">
    <source>
        <dbReference type="ARBA" id="ARBA00022448"/>
    </source>
</evidence>
<dbReference type="FunFam" id="3.40.50.300:FF:003500">
    <property type="entry name" value="ADP-ribosylation factor 1"/>
    <property type="match status" value="1"/>
</dbReference>
<dbReference type="Gene3D" id="3.40.50.300">
    <property type="entry name" value="P-loop containing nucleotide triphosphate hydrolases"/>
    <property type="match status" value="1"/>
</dbReference>
<keyword evidence="5 11" id="KW-0547">Nucleotide-binding</keyword>
<keyword evidence="3" id="KW-0813">Transport</keyword>
<evidence type="ECO:0000256" key="11">
    <source>
        <dbReference type="PIRSR" id="PIRSR606689-1"/>
    </source>
</evidence>
<dbReference type="InterPro" id="IPR006689">
    <property type="entry name" value="Small_GTPase_ARF/SAR"/>
</dbReference>
<dbReference type="GO" id="GO:0005794">
    <property type="term" value="C:Golgi apparatus"/>
    <property type="evidence" value="ECO:0007669"/>
    <property type="project" value="UniProtKB-SubCell"/>
</dbReference>
<dbReference type="STRING" id="10181.G5C5Y7"/>